<evidence type="ECO:0000313" key="8">
    <source>
        <dbReference type="EMBL" id="MFC6644659.1"/>
    </source>
</evidence>
<feature type="domain" description="Major facilitator superfamily (MFS) profile" evidence="7">
    <location>
        <begin position="17"/>
        <end position="397"/>
    </location>
</feature>
<evidence type="ECO:0000313" key="9">
    <source>
        <dbReference type="Proteomes" id="UP001596391"/>
    </source>
</evidence>
<keyword evidence="9" id="KW-1185">Reference proteome</keyword>
<proteinExistence type="predicted"/>
<feature type="transmembrane region" description="Helical" evidence="6">
    <location>
        <begin position="83"/>
        <end position="102"/>
    </location>
</feature>
<dbReference type="PROSITE" id="PS00216">
    <property type="entry name" value="SUGAR_TRANSPORT_1"/>
    <property type="match status" value="1"/>
</dbReference>
<feature type="transmembrane region" description="Helical" evidence="6">
    <location>
        <begin position="225"/>
        <end position="244"/>
    </location>
</feature>
<dbReference type="InterPro" id="IPR020846">
    <property type="entry name" value="MFS_dom"/>
</dbReference>
<dbReference type="EMBL" id="JBHSWI010000001">
    <property type="protein sequence ID" value="MFC6644659.1"/>
    <property type="molecule type" value="Genomic_DNA"/>
</dbReference>
<feature type="transmembrane region" description="Helical" evidence="6">
    <location>
        <begin position="287"/>
        <end position="303"/>
    </location>
</feature>
<keyword evidence="2" id="KW-1003">Cell membrane</keyword>
<dbReference type="PROSITE" id="PS50850">
    <property type="entry name" value="MFS"/>
    <property type="match status" value="1"/>
</dbReference>
<keyword evidence="4 6" id="KW-1133">Transmembrane helix</keyword>
<feature type="transmembrane region" description="Helical" evidence="6">
    <location>
        <begin position="373"/>
        <end position="393"/>
    </location>
</feature>
<dbReference type="Proteomes" id="UP001596391">
    <property type="component" value="Unassembled WGS sequence"/>
</dbReference>
<gene>
    <name evidence="8" type="ORF">ACFQBQ_03445</name>
</gene>
<feature type="transmembrane region" description="Helical" evidence="6">
    <location>
        <begin position="169"/>
        <end position="188"/>
    </location>
</feature>
<keyword evidence="3 6" id="KW-0812">Transmembrane</keyword>
<name>A0ABW1Z696_9BACT</name>
<reference evidence="9" key="1">
    <citation type="journal article" date="2019" name="Int. J. Syst. Evol. Microbiol.">
        <title>The Global Catalogue of Microorganisms (GCM) 10K type strain sequencing project: providing services to taxonomists for standard genome sequencing and annotation.</title>
        <authorList>
            <consortium name="The Broad Institute Genomics Platform"/>
            <consortium name="The Broad Institute Genome Sequencing Center for Infectious Disease"/>
            <person name="Wu L."/>
            <person name="Ma J."/>
        </authorList>
    </citation>
    <scope>NUCLEOTIDE SEQUENCE [LARGE SCALE GENOMIC DNA]</scope>
    <source>
        <strain evidence="9">CGMCC 1.16026</strain>
    </source>
</reference>
<evidence type="ECO:0000256" key="1">
    <source>
        <dbReference type="ARBA" id="ARBA00004651"/>
    </source>
</evidence>
<evidence type="ECO:0000256" key="5">
    <source>
        <dbReference type="ARBA" id="ARBA00023136"/>
    </source>
</evidence>
<dbReference type="RefSeq" id="WP_263372578.1">
    <property type="nucleotide sequence ID" value="NZ_JAGSYD010000005.1"/>
</dbReference>
<feature type="transmembrane region" description="Helical" evidence="6">
    <location>
        <begin position="52"/>
        <end position="71"/>
    </location>
</feature>
<comment type="caution">
    <text evidence="8">The sequence shown here is derived from an EMBL/GenBank/DDBJ whole genome shotgun (WGS) entry which is preliminary data.</text>
</comment>
<evidence type="ECO:0000256" key="3">
    <source>
        <dbReference type="ARBA" id="ARBA00022692"/>
    </source>
</evidence>
<dbReference type="SUPFAM" id="SSF103473">
    <property type="entry name" value="MFS general substrate transporter"/>
    <property type="match status" value="1"/>
</dbReference>
<sequence>MPDEIITNAPGLSREALLRVLSSAAFLVFFQSYLIAPLVPTLAAEFHAPVDVVGLLVPAYLLPYGLSTLFYGPLSDRLGRKPVVLCLLAITVVTTAGVGTAHSIHALLLWRVLGGLATGGVIPIGLALLGDIFPYRERGRPIGWMFGAMAGGMAFGSTLGALLNPLIGWRAEFFITALLAMITLAFAYRFRGSMESPASPHRLHPAEIAKGYFELFRNPRAARGYAFIFFNGLFHSGIFSWLGLYFYQRYRLGDVGIGLALIGYGLPGMLLGPMIGKLADRIGRRRLIPAGILVAAACSALLIPKFPVLVAALAITVLSLGYDMSHPLLAGIITSVNPNRRGLAMGMNAFVLFSGFGSGTLLFSVLMKHGMNVALLAFTCFEALIGVAAVRLFSEEKSTEAR</sequence>
<protein>
    <submittedName>
        <fullName evidence="8">MFS transporter</fullName>
    </submittedName>
</protein>
<comment type="subcellular location">
    <subcellularLocation>
        <location evidence="1">Cell membrane</location>
        <topology evidence="1">Multi-pass membrane protein</topology>
    </subcellularLocation>
</comment>
<dbReference type="InterPro" id="IPR050189">
    <property type="entry name" value="MFS_Efflux_Transporters"/>
</dbReference>
<dbReference type="CDD" id="cd17324">
    <property type="entry name" value="MFS_NepI_like"/>
    <property type="match status" value="1"/>
</dbReference>
<dbReference type="Pfam" id="PF07690">
    <property type="entry name" value="MFS_1"/>
    <property type="match status" value="2"/>
</dbReference>
<evidence type="ECO:0000256" key="4">
    <source>
        <dbReference type="ARBA" id="ARBA00022989"/>
    </source>
</evidence>
<dbReference type="InterPro" id="IPR011701">
    <property type="entry name" value="MFS"/>
</dbReference>
<feature type="transmembrane region" description="Helical" evidence="6">
    <location>
        <begin position="142"/>
        <end position="163"/>
    </location>
</feature>
<dbReference type="InterPro" id="IPR036259">
    <property type="entry name" value="MFS_trans_sf"/>
</dbReference>
<dbReference type="Gene3D" id="1.20.1250.20">
    <property type="entry name" value="MFS general substrate transporter like domains"/>
    <property type="match status" value="1"/>
</dbReference>
<accession>A0ABW1Z696</accession>
<evidence type="ECO:0000256" key="6">
    <source>
        <dbReference type="SAM" id="Phobius"/>
    </source>
</evidence>
<evidence type="ECO:0000259" key="7">
    <source>
        <dbReference type="PROSITE" id="PS50850"/>
    </source>
</evidence>
<evidence type="ECO:0000256" key="2">
    <source>
        <dbReference type="ARBA" id="ARBA00022475"/>
    </source>
</evidence>
<dbReference type="PANTHER" id="PTHR43124">
    <property type="entry name" value="PURINE EFFLUX PUMP PBUE"/>
    <property type="match status" value="1"/>
</dbReference>
<feature type="transmembrane region" description="Helical" evidence="6">
    <location>
        <begin position="256"/>
        <end position="275"/>
    </location>
</feature>
<dbReference type="PANTHER" id="PTHR43124:SF3">
    <property type="entry name" value="CHLORAMPHENICOL EFFLUX PUMP RV0191"/>
    <property type="match status" value="1"/>
</dbReference>
<dbReference type="InterPro" id="IPR005829">
    <property type="entry name" value="Sugar_transporter_CS"/>
</dbReference>
<keyword evidence="5 6" id="KW-0472">Membrane</keyword>
<feature type="transmembrane region" description="Helical" evidence="6">
    <location>
        <begin position="345"/>
        <end position="367"/>
    </location>
</feature>
<organism evidence="8 9">
    <name type="scientific">Granulicella cerasi</name>
    <dbReference type="NCBI Taxonomy" id="741063"/>
    <lineage>
        <taxon>Bacteria</taxon>
        <taxon>Pseudomonadati</taxon>
        <taxon>Acidobacteriota</taxon>
        <taxon>Terriglobia</taxon>
        <taxon>Terriglobales</taxon>
        <taxon>Acidobacteriaceae</taxon>
        <taxon>Granulicella</taxon>
    </lineage>
</organism>
<feature type="transmembrane region" description="Helical" evidence="6">
    <location>
        <begin position="108"/>
        <end position="130"/>
    </location>
</feature>
<feature type="transmembrane region" description="Helical" evidence="6">
    <location>
        <begin position="20"/>
        <end position="40"/>
    </location>
</feature>